<evidence type="ECO:0000313" key="3">
    <source>
        <dbReference type="Proteomes" id="UP001302745"/>
    </source>
</evidence>
<dbReference type="Proteomes" id="UP001302745">
    <property type="component" value="Unassembled WGS sequence"/>
</dbReference>
<name>A0AAN6VGY5_9PEZI</name>
<dbReference type="EMBL" id="MU857044">
    <property type="protein sequence ID" value="KAK4150904.1"/>
    <property type="molecule type" value="Genomic_DNA"/>
</dbReference>
<evidence type="ECO:0000313" key="2">
    <source>
        <dbReference type="EMBL" id="KAK4150904.1"/>
    </source>
</evidence>
<reference evidence="2" key="1">
    <citation type="journal article" date="2023" name="Mol. Phylogenet. Evol.">
        <title>Genome-scale phylogeny and comparative genomics of the fungal order Sordariales.</title>
        <authorList>
            <person name="Hensen N."/>
            <person name="Bonometti L."/>
            <person name="Westerberg I."/>
            <person name="Brannstrom I.O."/>
            <person name="Guillou S."/>
            <person name="Cros-Aarteil S."/>
            <person name="Calhoun S."/>
            <person name="Haridas S."/>
            <person name="Kuo A."/>
            <person name="Mondo S."/>
            <person name="Pangilinan J."/>
            <person name="Riley R."/>
            <person name="LaButti K."/>
            <person name="Andreopoulos B."/>
            <person name="Lipzen A."/>
            <person name="Chen C."/>
            <person name="Yan M."/>
            <person name="Daum C."/>
            <person name="Ng V."/>
            <person name="Clum A."/>
            <person name="Steindorff A."/>
            <person name="Ohm R.A."/>
            <person name="Martin F."/>
            <person name="Silar P."/>
            <person name="Natvig D.O."/>
            <person name="Lalanne C."/>
            <person name="Gautier V."/>
            <person name="Ament-Velasquez S.L."/>
            <person name="Kruys A."/>
            <person name="Hutchinson M.I."/>
            <person name="Powell A.J."/>
            <person name="Barry K."/>
            <person name="Miller A.N."/>
            <person name="Grigoriev I.V."/>
            <person name="Debuchy R."/>
            <person name="Gladieux P."/>
            <person name="Hiltunen Thoren M."/>
            <person name="Johannesson H."/>
        </authorList>
    </citation>
    <scope>NUCLEOTIDE SEQUENCE</scope>
    <source>
        <strain evidence="2">CBS 538.74</strain>
    </source>
</reference>
<organism evidence="2 3">
    <name type="scientific">Chaetomidium leptoderma</name>
    <dbReference type="NCBI Taxonomy" id="669021"/>
    <lineage>
        <taxon>Eukaryota</taxon>
        <taxon>Fungi</taxon>
        <taxon>Dikarya</taxon>
        <taxon>Ascomycota</taxon>
        <taxon>Pezizomycotina</taxon>
        <taxon>Sordariomycetes</taxon>
        <taxon>Sordariomycetidae</taxon>
        <taxon>Sordariales</taxon>
        <taxon>Chaetomiaceae</taxon>
        <taxon>Chaetomidium</taxon>
    </lineage>
</organism>
<keyword evidence="3" id="KW-1185">Reference proteome</keyword>
<accession>A0AAN6VGY5</accession>
<evidence type="ECO:0000256" key="1">
    <source>
        <dbReference type="SAM" id="MobiDB-lite"/>
    </source>
</evidence>
<feature type="compositionally biased region" description="Basic and acidic residues" evidence="1">
    <location>
        <begin position="20"/>
        <end position="31"/>
    </location>
</feature>
<gene>
    <name evidence="2" type="ORF">C8A00DRAFT_36480</name>
</gene>
<feature type="region of interest" description="Disordered" evidence="1">
    <location>
        <begin position="1"/>
        <end position="45"/>
    </location>
</feature>
<feature type="compositionally biased region" description="Polar residues" evidence="1">
    <location>
        <begin position="1"/>
        <end position="14"/>
    </location>
</feature>
<feature type="compositionally biased region" description="Polar residues" evidence="1">
    <location>
        <begin position="225"/>
        <end position="236"/>
    </location>
</feature>
<feature type="region of interest" description="Disordered" evidence="1">
    <location>
        <begin position="211"/>
        <end position="236"/>
    </location>
</feature>
<reference evidence="2" key="2">
    <citation type="submission" date="2023-05" db="EMBL/GenBank/DDBJ databases">
        <authorList>
            <consortium name="Lawrence Berkeley National Laboratory"/>
            <person name="Steindorff A."/>
            <person name="Hensen N."/>
            <person name="Bonometti L."/>
            <person name="Westerberg I."/>
            <person name="Brannstrom I.O."/>
            <person name="Guillou S."/>
            <person name="Cros-Aarteil S."/>
            <person name="Calhoun S."/>
            <person name="Haridas S."/>
            <person name="Kuo A."/>
            <person name="Mondo S."/>
            <person name="Pangilinan J."/>
            <person name="Riley R."/>
            <person name="Labutti K."/>
            <person name="Andreopoulos B."/>
            <person name="Lipzen A."/>
            <person name="Chen C."/>
            <person name="Yanf M."/>
            <person name="Daum C."/>
            <person name="Ng V."/>
            <person name="Clum A."/>
            <person name="Ohm R."/>
            <person name="Martin F."/>
            <person name="Silar P."/>
            <person name="Natvig D."/>
            <person name="Lalanne C."/>
            <person name="Gautier V."/>
            <person name="Ament-Velasquez S.L."/>
            <person name="Kruys A."/>
            <person name="Hutchinson M.I."/>
            <person name="Powell A.J."/>
            <person name="Barry K."/>
            <person name="Miller A.N."/>
            <person name="Grigoriev I.V."/>
            <person name="Debuchy R."/>
            <person name="Gladieux P."/>
            <person name="Thoren M.H."/>
            <person name="Johannesson H."/>
        </authorList>
    </citation>
    <scope>NUCLEOTIDE SEQUENCE</scope>
    <source>
        <strain evidence="2">CBS 538.74</strain>
    </source>
</reference>
<sequence>MTRTKIPTGFNTGRPSLKRSGFDHEATDGKRVKAAQPSDSGPLDPTLLETAVQSSEPKAEFLVQPPNAVDAGARLRPFVVMASGIPADTLEQSLAPYRATITIFYDNSDIQILDPSPVVDHTNHWMQSYGQYPGQEGTKRIVFIFDNVKIDYLGEYTMFVSIFRPGDDIEGEVYLRTPCSTLVLVASLSRRIQPIPPSLFDDRVYAELGIGPGHAHHGRQDSSRESQVTLPTGTEH</sequence>
<protein>
    <submittedName>
        <fullName evidence="2">Uncharacterized protein</fullName>
    </submittedName>
</protein>
<comment type="caution">
    <text evidence="2">The sequence shown here is derived from an EMBL/GenBank/DDBJ whole genome shotgun (WGS) entry which is preliminary data.</text>
</comment>
<proteinExistence type="predicted"/>
<dbReference type="AlphaFoldDB" id="A0AAN6VGY5"/>